<sequence length="371" mass="42479">MESNSGIVTLHDIIERSARDGLDLQRDDGSFPPGRNYTYDEPETPVRTTSHWLLVLTKAYKISRETVFEDAANSAIDYLLSDDVRPSGFTYHCRNVESKDKCNGLVGQAAPIRALARTSEVFERSDARETAEEVFRLHPFSEELGLWERVETDGSTLSFDRTLNHQIIFSAAAAEIAPTVNIIEERIGNFLDHLSTNMRLHSNGLIKHYVRPRFIDTICSISCAPRRRYDMLINEIAFHYYSYSDERRKKERGYQTVNLNALSKLKPIFPNHEFWRCEKLSRALDFVRDNENDLIRGIDTKHGSLVQGISIAKILHRFEGTSIEEHRERIVSDLCLETDTVFDILDIEGVDENTRIALVSVLTDLPDMDLP</sequence>
<dbReference type="EMBL" id="JBHSXL010000003">
    <property type="protein sequence ID" value="MFC6891808.1"/>
    <property type="molecule type" value="Genomic_DNA"/>
</dbReference>
<proteinExistence type="predicted"/>
<feature type="region of interest" description="Disordered" evidence="1">
    <location>
        <begin position="23"/>
        <end position="43"/>
    </location>
</feature>
<name>A0ABD5UVJ4_9EURY</name>
<organism evidence="2 3">
    <name type="scientific">Halopenitus salinus</name>
    <dbReference type="NCBI Taxonomy" id="1198295"/>
    <lineage>
        <taxon>Archaea</taxon>
        <taxon>Methanobacteriati</taxon>
        <taxon>Methanobacteriota</taxon>
        <taxon>Stenosarchaea group</taxon>
        <taxon>Halobacteria</taxon>
        <taxon>Halobacteriales</taxon>
        <taxon>Haloferacaceae</taxon>
        <taxon>Halopenitus</taxon>
    </lineage>
</organism>
<dbReference type="SUPFAM" id="SSF48208">
    <property type="entry name" value="Six-hairpin glycosidases"/>
    <property type="match status" value="1"/>
</dbReference>
<keyword evidence="3" id="KW-1185">Reference proteome</keyword>
<reference evidence="2 3" key="1">
    <citation type="journal article" date="2019" name="Int. J. Syst. Evol. Microbiol.">
        <title>The Global Catalogue of Microorganisms (GCM) 10K type strain sequencing project: providing services to taxonomists for standard genome sequencing and annotation.</title>
        <authorList>
            <consortium name="The Broad Institute Genomics Platform"/>
            <consortium name="The Broad Institute Genome Sequencing Center for Infectious Disease"/>
            <person name="Wu L."/>
            <person name="Ma J."/>
        </authorList>
    </citation>
    <scope>NUCLEOTIDE SEQUENCE [LARGE SCALE GENOMIC DNA]</scope>
    <source>
        <strain evidence="2 3">SKJ47</strain>
    </source>
</reference>
<evidence type="ECO:0000313" key="2">
    <source>
        <dbReference type="EMBL" id="MFC6891808.1"/>
    </source>
</evidence>
<evidence type="ECO:0008006" key="4">
    <source>
        <dbReference type="Google" id="ProtNLM"/>
    </source>
</evidence>
<dbReference type="RefSeq" id="WP_379740756.1">
    <property type="nucleotide sequence ID" value="NZ_JBHSVN010000001.1"/>
</dbReference>
<evidence type="ECO:0000313" key="3">
    <source>
        <dbReference type="Proteomes" id="UP001596296"/>
    </source>
</evidence>
<dbReference type="InterPro" id="IPR008928">
    <property type="entry name" value="6-hairpin_glycosidase_sf"/>
</dbReference>
<accession>A0ABD5UVJ4</accession>
<gene>
    <name evidence="2" type="ORF">ACFQE9_04140</name>
</gene>
<dbReference type="AlphaFoldDB" id="A0ABD5UVJ4"/>
<comment type="caution">
    <text evidence="2">The sequence shown here is derived from an EMBL/GenBank/DDBJ whole genome shotgun (WGS) entry which is preliminary data.</text>
</comment>
<dbReference type="Proteomes" id="UP001596296">
    <property type="component" value="Unassembled WGS sequence"/>
</dbReference>
<evidence type="ECO:0000256" key="1">
    <source>
        <dbReference type="SAM" id="MobiDB-lite"/>
    </source>
</evidence>
<protein>
    <recommendedName>
        <fullName evidence="4">AglQ family protein</fullName>
    </recommendedName>
</protein>